<dbReference type="Pfam" id="PF00472">
    <property type="entry name" value="RF-1"/>
    <property type="match status" value="1"/>
</dbReference>
<evidence type="ECO:0000256" key="3">
    <source>
        <dbReference type="ARBA" id="ARBA00022917"/>
    </source>
</evidence>
<dbReference type="InterPro" id="IPR050057">
    <property type="entry name" value="Prokaryotic/Mito_RF"/>
</dbReference>
<dbReference type="Pfam" id="PF03462">
    <property type="entry name" value="PCRF"/>
    <property type="match status" value="1"/>
</dbReference>
<dbReference type="OrthoDB" id="2019491at2759"/>
<dbReference type="InterPro" id="IPR005139">
    <property type="entry name" value="PCRF"/>
</dbReference>
<keyword evidence="6" id="KW-1185">Reference proteome</keyword>
<reference evidence="5" key="1">
    <citation type="submission" date="2019-08" db="EMBL/GenBank/DDBJ databases">
        <title>The genome of the North American firefly Photinus pyralis.</title>
        <authorList>
            <consortium name="Photinus pyralis genome working group"/>
            <person name="Fallon T.R."/>
            <person name="Sander Lower S.E."/>
            <person name="Weng J.-K."/>
        </authorList>
    </citation>
    <scope>NUCLEOTIDE SEQUENCE</scope>
    <source>
        <strain evidence="5">TRF0915ILg1</strain>
        <tissue evidence="5">Whole body</tissue>
    </source>
</reference>
<comment type="similarity">
    <text evidence="1">Belongs to the prokaryotic/mitochondrial release factor family.</text>
</comment>
<accession>A0A8K0D651</accession>
<dbReference type="Gene3D" id="3.30.70.1660">
    <property type="match status" value="1"/>
</dbReference>
<dbReference type="FunFam" id="3.30.160.20:FF:000004">
    <property type="entry name" value="Peptide chain release factor 1"/>
    <property type="match status" value="1"/>
</dbReference>
<name>A0A8K0D651_IGNLU</name>
<keyword evidence="3" id="KW-0648">Protein biosynthesis</keyword>
<dbReference type="Proteomes" id="UP000801492">
    <property type="component" value="Unassembled WGS sequence"/>
</dbReference>
<proteinExistence type="inferred from homology"/>
<dbReference type="EMBL" id="VTPC01004319">
    <property type="protein sequence ID" value="KAF2897303.1"/>
    <property type="molecule type" value="Genomic_DNA"/>
</dbReference>
<comment type="caution">
    <text evidence="5">The sequence shown here is derived from an EMBL/GenBank/DDBJ whole genome shotgun (WGS) entry which is preliminary data.</text>
</comment>
<protein>
    <recommendedName>
        <fullName evidence="4">Prokaryotic-type class I peptide chain release factors domain-containing protein</fullName>
    </recommendedName>
</protein>
<keyword evidence="2" id="KW-0488">Methylation</keyword>
<sequence length="407" mass="46790">MSNFNKTFLISRNILKTYGKYPLHGLRVASSSLKQYCSLSKRTINIKINNVPLTKYILHLENEYKLLKEQTSNLQPQQEQRLLELQPVVDILYDRSALVDSILNLKDLLEDKDSEIQKLAEEEKISFEEKIRVVDEKLLETLLPTDEDDARNSVMLEVNAGVGGQEAMLFAKELFDMYCNFAEYKNWDVEIADYLTTDIGGIRHASAFLNGDRAFQYLKYEAGVHRVQRIPSTEKQGRIHTSTVSVLTLPQPTDIEINIDKRDLKIETKRASGAGGQHVNTTDSAVRITYIPTGLSVECQVDRSQIKNRALAMQKLRALLYEEKVKSQMHEIEATKKKQVRSNFRNEKIRTYNFSQDRITDHRLQGSNVHNLKVFLVGGEPLETLIDKLHRNSRIENLLEIVNQIEN</sequence>
<dbReference type="PANTHER" id="PTHR43804">
    <property type="entry name" value="LD18447P"/>
    <property type="match status" value="1"/>
</dbReference>
<feature type="domain" description="Prokaryotic-type class I peptide chain release factors" evidence="4">
    <location>
        <begin position="270"/>
        <end position="286"/>
    </location>
</feature>
<evidence type="ECO:0000256" key="2">
    <source>
        <dbReference type="ARBA" id="ARBA00022481"/>
    </source>
</evidence>
<dbReference type="PANTHER" id="PTHR43804:SF7">
    <property type="entry name" value="LD18447P"/>
    <property type="match status" value="1"/>
</dbReference>
<evidence type="ECO:0000256" key="1">
    <source>
        <dbReference type="ARBA" id="ARBA00010835"/>
    </source>
</evidence>
<dbReference type="GO" id="GO:0003747">
    <property type="term" value="F:translation release factor activity"/>
    <property type="evidence" value="ECO:0007669"/>
    <property type="project" value="InterPro"/>
</dbReference>
<dbReference type="SMART" id="SM00937">
    <property type="entry name" value="PCRF"/>
    <property type="match status" value="1"/>
</dbReference>
<dbReference type="GO" id="GO:0005737">
    <property type="term" value="C:cytoplasm"/>
    <property type="evidence" value="ECO:0007669"/>
    <property type="project" value="UniProtKB-ARBA"/>
</dbReference>
<dbReference type="SUPFAM" id="SSF75620">
    <property type="entry name" value="Release factor"/>
    <property type="match status" value="1"/>
</dbReference>
<evidence type="ECO:0000313" key="5">
    <source>
        <dbReference type="EMBL" id="KAF2897303.1"/>
    </source>
</evidence>
<dbReference type="Gene3D" id="3.30.160.20">
    <property type="match status" value="1"/>
</dbReference>
<dbReference type="PROSITE" id="PS00745">
    <property type="entry name" value="RF_PROK_I"/>
    <property type="match status" value="1"/>
</dbReference>
<gene>
    <name evidence="5" type="ORF">ILUMI_08874</name>
</gene>
<evidence type="ECO:0000313" key="6">
    <source>
        <dbReference type="Proteomes" id="UP000801492"/>
    </source>
</evidence>
<organism evidence="5 6">
    <name type="scientific">Ignelater luminosus</name>
    <name type="common">Cucubano</name>
    <name type="synonym">Pyrophorus luminosus</name>
    <dbReference type="NCBI Taxonomy" id="2038154"/>
    <lineage>
        <taxon>Eukaryota</taxon>
        <taxon>Metazoa</taxon>
        <taxon>Ecdysozoa</taxon>
        <taxon>Arthropoda</taxon>
        <taxon>Hexapoda</taxon>
        <taxon>Insecta</taxon>
        <taxon>Pterygota</taxon>
        <taxon>Neoptera</taxon>
        <taxon>Endopterygota</taxon>
        <taxon>Coleoptera</taxon>
        <taxon>Polyphaga</taxon>
        <taxon>Elateriformia</taxon>
        <taxon>Elateroidea</taxon>
        <taxon>Elateridae</taxon>
        <taxon>Agrypninae</taxon>
        <taxon>Pyrophorini</taxon>
        <taxon>Ignelater</taxon>
    </lineage>
</organism>
<evidence type="ECO:0000259" key="4">
    <source>
        <dbReference type="PROSITE" id="PS00745"/>
    </source>
</evidence>
<dbReference type="InterPro" id="IPR000352">
    <property type="entry name" value="Pep_chain_release_fac_I"/>
</dbReference>
<dbReference type="Gene3D" id="6.10.140.1950">
    <property type="match status" value="1"/>
</dbReference>
<dbReference type="InterPro" id="IPR045853">
    <property type="entry name" value="Pep_chain_release_fac_I_sf"/>
</dbReference>
<dbReference type="AlphaFoldDB" id="A0A8K0D651"/>